<proteinExistence type="inferred from homology"/>
<dbReference type="GO" id="GO:0030422">
    <property type="term" value="P:siRNA processing"/>
    <property type="evidence" value="ECO:0007669"/>
    <property type="project" value="TreeGrafter"/>
</dbReference>
<keyword evidence="1" id="KW-0548">Nucleotidyltransferase</keyword>
<accession>A0A6P6RQA0</accession>
<keyword evidence="1" id="KW-0808">Transferase</keyword>
<dbReference type="AlphaFoldDB" id="A0A6P6RQA0"/>
<comment type="catalytic activity">
    <reaction evidence="1">
        <text>RNA(n) + a ribonucleoside 5'-triphosphate = RNA(n+1) + diphosphate</text>
        <dbReference type="Rhea" id="RHEA:21248"/>
        <dbReference type="Rhea" id="RHEA-COMP:14527"/>
        <dbReference type="Rhea" id="RHEA-COMP:17342"/>
        <dbReference type="ChEBI" id="CHEBI:33019"/>
        <dbReference type="ChEBI" id="CHEBI:61557"/>
        <dbReference type="ChEBI" id="CHEBI:140395"/>
        <dbReference type="EC" id="2.7.7.48"/>
    </reaction>
</comment>
<keyword evidence="3" id="KW-1185">Reference proteome</keyword>
<dbReference type="InterPro" id="IPR057596">
    <property type="entry name" value="RDRP_core"/>
</dbReference>
<dbReference type="Proteomes" id="UP000515125">
    <property type="component" value="Unplaced"/>
</dbReference>
<protein>
    <recommendedName>
        <fullName evidence="1">RNA-dependent RNA polymerase</fullName>
        <ecNumber evidence="1">2.7.7.48</ecNumber>
    </recommendedName>
</protein>
<keyword evidence="1" id="KW-0696">RNA-directed RNA polymerase</keyword>
<evidence type="ECO:0000313" key="4">
    <source>
        <dbReference type="RefSeq" id="XP_026189729.1"/>
    </source>
</evidence>
<dbReference type="EC" id="2.7.7.48" evidence="1"/>
<evidence type="ECO:0000256" key="1">
    <source>
        <dbReference type="RuleBase" id="RU363098"/>
    </source>
</evidence>
<evidence type="ECO:0000259" key="2">
    <source>
        <dbReference type="Pfam" id="PF05183"/>
    </source>
</evidence>
<dbReference type="Pfam" id="PF05183">
    <property type="entry name" value="RdRP"/>
    <property type="match status" value="1"/>
</dbReference>
<sequence length="282" mass="31444">MVWRRSLFLQPLCCPQGSSEIVHLQLTPLRVICRGPFVERTNRLTRLFASFAAGGAFVRVTIAEETGSKLYGKSVAASIRRADILRALGSLSCSTPGLFGRQFGICVSSTTPTLSVTKEAINVQPDITSASVDRAFQPTQYSPRKDQVFCFTDGCGFMSARFWHRLATAYPQYRRCSAVQMRLGGFKGMLALHPCFPESLLEKGHDIIAHHSMLKFDCPILVSPFTEYSRCFPTSVAAPKRLARRHPESTFSGILAWVFPRTERPLHHSRCRFACVFTETGS</sequence>
<dbReference type="GeneID" id="113146483"/>
<evidence type="ECO:0000313" key="3">
    <source>
        <dbReference type="Proteomes" id="UP000515125"/>
    </source>
</evidence>
<gene>
    <name evidence="4" type="primary">LOC113146483</name>
</gene>
<organism evidence="3 4">
    <name type="scientific">Cyclospora cayetanensis</name>
    <dbReference type="NCBI Taxonomy" id="88456"/>
    <lineage>
        <taxon>Eukaryota</taxon>
        <taxon>Sar</taxon>
        <taxon>Alveolata</taxon>
        <taxon>Apicomplexa</taxon>
        <taxon>Conoidasida</taxon>
        <taxon>Coccidia</taxon>
        <taxon>Eucoccidiorida</taxon>
        <taxon>Eimeriorina</taxon>
        <taxon>Eimeriidae</taxon>
        <taxon>Cyclospora</taxon>
    </lineage>
</organism>
<reference evidence="4" key="1">
    <citation type="submission" date="2025-08" db="UniProtKB">
        <authorList>
            <consortium name="RefSeq"/>
        </authorList>
    </citation>
    <scope>IDENTIFICATION</scope>
</reference>
<keyword evidence="1" id="KW-0694">RNA-binding</keyword>
<dbReference type="OrthoDB" id="349390at2759"/>
<dbReference type="GO" id="GO:0003723">
    <property type="term" value="F:RNA binding"/>
    <property type="evidence" value="ECO:0007669"/>
    <property type="project" value="UniProtKB-KW"/>
</dbReference>
<dbReference type="GO" id="GO:0003968">
    <property type="term" value="F:RNA-directed RNA polymerase activity"/>
    <property type="evidence" value="ECO:0007669"/>
    <property type="project" value="UniProtKB-KW"/>
</dbReference>
<dbReference type="InterPro" id="IPR007855">
    <property type="entry name" value="RDRP"/>
</dbReference>
<dbReference type="RefSeq" id="XP_026189729.1">
    <property type="nucleotide sequence ID" value="XM_026333944.1"/>
</dbReference>
<dbReference type="PANTHER" id="PTHR23079:SF55">
    <property type="entry name" value="RNA-DIRECTED RNA POLYMERASE"/>
    <property type="match status" value="1"/>
</dbReference>
<comment type="similarity">
    <text evidence="1">Belongs to the RdRP family.</text>
</comment>
<dbReference type="GO" id="GO:0031380">
    <property type="term" value="C:nuclear RNA-directed RNA polymerase complex"/>
    <property type="evidence" value="ECO:0007669"/>
    <property type="project" value="TreeGrafter"/>
</dbReference>
<dbReference type="PANTHER" id="PTHR23079">
    <property type="entry name" value="RNA-DEPENDENT RNA POLYMERASE"/>
    <property type="match status" value="1"/>
</dbReference>
<name>A0A6P6RQA0_9EIME</name>
<feature type="domain" description="RDRP core" evidence="2">
    <location>
        <begin position="79"/>
        <end position="217"/>
    </location>
</feature>